<dbReference type="EMBL" id="FRBR01000003">
    <property type="protein sequence ID" value="SHL51729.1"/>
    <property type="molecule type" value="Genomic_DNA"/>
</dbReference>
<dbReference type="AlphaFoldDB" id="A0A1M7BAS2"/>
<gene>
    <name evidence="5" type="ORF">SAMN05444398_103144</name>
</gene>
<evidence type="ECO:0000256" key="2">
    <source>
        <dbReference type="ARBA" id="ARBA00023125"/>
    </source>
</evidence>
<dbReference type="InterPro" id="IPR000524">
    <property type="entry name" value="Tscrpt_reg_HTH_GntR"/>
</dbReference>
<accession>A0A1M7BAS2</accession>
<dbReference type="InterPro" id="IPR008920">
    <property type="entry name" value="TF_FadR/GntR_C"/>
</dbReference>
<dbReference type="Pfam" id="PF00392">
    <property type="entry name" value="GntR"/>
    <property type="match status" value="1"/>
</dbReference>
<dbReference type="Gene3D" id="1.20.120.530">
    <property type="entry name" value="GntR ligand-binding domain-like"/>
    <property type="match status" value="1"/>
</dbReference>
<keyword evidence="1" id="KW-0805">Transcription regulation</keyword>
<dbReference type="SMART" id="SM00345">
    <property type="entry name" value="HTH_GNTR"/>
    <property type="match status" value="1"/>
</dbReference>
<dbReference type="GO" id="GO:0003700">
    <property type="term" value="F:DNA-binding transcription factor activity"/>
    <property type="evidence" value="ECO:0007669"/>
    <property type="project" value="InterPro"/>
</dbReference>
<name>A0A1M7BAS2_9RHOB</name>
<dbReference type="PROSITE" id="PS50949">
    <property type="entry name" value="HTH_GNTR"/>
    <property type="match status" value="1"/>
</dbReference>
<feature type="domain" description="HTH gntR-type" evidence="4">
    <location>
        <begin position="15"/>
        <end position="82"/>
    </location>
</feature>
<evidence type="ECO:0000313" key="6">
    <source>
        <dbReference type="Proteomes" id="UP000183974"/>
    </source>
</evidence>
<keyword evidence="3" id="KW-0804">Transcription</keyword>
<evidence type="ECO:0000259" key="4">
    <source>
        <dbReference type="PROSITE" id="PS50949"/>
    </source>
</evidence>
<dbReference type="SMART" id="SM00895">
    <property type="entry name" value="FCD"/>
    <property type="match status" value="1"/>
</dbReference>
<keyword evidence="6" id="KW-1185">Reference proteome</keyword>
<dbReference type="CDD" id="cd07377">
    <property type="entry name" value="WHTH_GntR"/>
    <property type="match status" value="1"/>
</dbReference>
<dbReference type="SUPFAM" id="SSF46785">
    <property type="entry name" value="Winged helix' DNA-binding domain"/>
    <property type="match status" value="1"/>
</dbReference>
<dbReference type="InterPro" id="IPR011711">
    <property type="entry name" value="GntR_C"/>
</dbReference>
<dbReference type="Pfam" id="PF07729">
    <property type="entry name" value="FCD"/>
    <property type="match status" value="1"/>
</dbReference>
<proteinExistence type="predicted"/>
<dbReference type="PANTHER" id="PTHR43537">
    <property type="entry name" value="TRANSCRIPTIONAL REGULATOR, GNTR FAMILY"/>
    <property type="match status" value="1"/>
</dbReference>
<dbReference type="SUPFAM" id="SSF48008">
    <property type="entry name" value="GntR ligand-binding domain-like"/>
    <property type="match status" value="1"/>
</dbReference>
<evidence type="ECO:0000313" key="5">
    <source>
        <dbReference type="EMBL" id="SHL51729.1"/>
    </source>
</evidence>
<evidence type="ECO:0000256" key="3">
    <source>
        <dbReference type="ARBA" id="ARBA00023163"/>
    </source>
</evidence>
<sequence>MNDMHAAKAERTKRVSLKSQAYETLKRRILNCELKPGAAVTVADLAVDLGMGRMPVLQAVERLTLDGLVEVMPRKGVVVSPVSLDDLVEINEVRLLNEVQAARWAAERATKTQIQALRTNLTRMKEALSARDVADMIALDSEFHALISEAAGNSILAELLANLHDRSQRFWTLSLKVPGHNDLVCEQHAVIIDAIATGDPDKAETAIRDHINAFQSNIVDEVLRR</sequence>
<dbReference type="PANTHER" id="PTHR43537:SF24">
    <property type="entry name" value="GLUCONATE OPERON TRANSCRIPTIONAL REPRESSOR"/>
    <property type="match status" value="1"/>
</dbReference>
<dbReference type="STRING" id="337701.SAMN05444398_103144"/>
<dbReference type="Gene3D" id="1.10.10.10">
    <property type="entry name" value="Winged helix-like DNA-binding domain superfamily/Winged helix DNA-binding domain"/>
    <property type="match status" value="1"/>
</dbReference>
<organism evidence="5 6">
    <name type="scientific">Roseovarius pacificus</name>
    <dbReference type="NCBI Taxonomy" id="337701"/>
    <lineage>
        <taxon>Bacteria</taxon>
        <taxon>Pseudomonadati</taxon>
        <taxon>Pseudomonadota</taxon>
        <taxon>Alphaproteobacteria</taxon>
        <taxon>Rhodobacterales</taxon>
        <taxon>Roseobacteraceae</taxon>
        <taxon>Roseovarius</taxon>
    </lineage>
</organism>
<protein>
    <submittedName>
        <fullName evidence="5">DNA-binding transcriptional regulator, GntR family</fullName>
    </submittedName>
</protein>
<dbReference type="GO" id="GO:0003677">
    <property type="term" value="F:DNA binding"/>
    <property type="evidence" value="ECO:0007669"/>
    <property type="project" value="UniProtKB-KW"/>
</dbReference>
<evidence type="ECO:0000256" key="1">
    <source>
        <dbReference type="ARBA" id="ARBA00023015"/>
    </source>
</evidence>
<dbReference type="InterPro" id="IPR036390">
    <property type="entry name" value="WH_DNA-bd_sf"/>
</dbReference>
<keyword evidence="2 5" id="KW-0238">DNA-binding</keyword>
<dbReference type="InterPro" id="IPR036388">
    <property type="entry name" value="WH-like_DNA-bd_sf"/>
</dbReference>
<reference evidence="5 6" key="1">
    <citation type="submission" date="2016-11" db="EMBL/GenBank/DDBJ databases">
        <authorList>
            <person name="Jaros S."/>
            <person name="Januszkiewicz K."/>
            <person name="Wedrychowicz H."/>
        </authorList>
    </citation>
    <scope>NUCLEOTIDE SEQUENCE [LARGE SCALE GENOMIC DNA]</scope>
    <source>
        <strain evidence="5 6">DSM 29589</strain>
    </source>
</reference>
<dbReference type="Proteomes" id="UP000183974">
    <property type="component" value="Unassembled WGS sequence"/>
</dbReference>